<dbReference type="PANTHER" id="PTHR42879:SF2">
    <property type="entry name" value="3-OXOACYL-[ACYL-CARRIER-PROTEIN] REDUCTASE FABG"/>
    <property type="match status" value="1"/>
</dbReference>
<dbReference type="NCBIfam" id="NF005753">
    <property type="entry name" value="PRK07577.1"/>
    <property type="match status" value="1"/>
</dbReference>
<dbReference type="Pfam" id="PF13561">
    <property type="entry name" value="adh_short_C2"/>
    <property type="match status" value="1"/>
</dbReference>
<evidence type="ECO:0000256" key="1">
    <source>
        <dbReference type="ARBA" id="ARBA00006484"/>
    </source>
</evidence>
<keyword evidence="5" id="KW-1185">Reference proteome</keyword>
<dbReference type="CDD" id="cd05233">
    <property type="entry name" value="SDR_c"/>
    <property type="match status" value="1"/>
</dbReference>
<dbReference type="PRINTS" id="PR00080">
    <property type="entry name" value="SDRFAMILY"/>
</dbReference>
<dbReference type="STRING" id="164348.BFF78_12540"/>
<dbReference type="FunFam" id="3.40.50.720:FF:000084">
    <property type="entry name" value="Short-chain dehydrogenase reductase"/>
    <property type="match status" value="1"/>
</dbReference>
<dbReference type="InterPro" id="IPR057326">
    <property type="entry name" value="KR_dom"/>
</dbReference>
<reference evidence="4 5" key="1">
    <citation type="submission" date="2019-06" db="EMBL/GenBank/DDBJ databases">
        <title>Sequencing the genomes of 1000 actinobacteria strains.</title>
        <authorList>
            <person name="Klenk H.-P."/>
        </authorList>
    </citation>
    <scope>NUCLEOTIDE SEQUENCE [LARGE SCALE GENOMIC DNA]</scope>
    <source>
        <strain evidence="4 5">DSM 41929</strain>
    </source>
</reference>
<protein>
    <submittedName>
        <fullName evidence="4">NAD(P)-dependent dehydrogenase (Short-subunit alcohol dehydrogenase family)</fullName>
    </submittedName>
</protein>
<dbReference type="SMART" id="SM00822">
    <property type="entry name" value="PKS_KR"/>
    <property type="match status" value="1"/>
</dbReference>
<keyword evidence="2" id="KW-0560">Oxidoreductase</keyword>
<proteinExistence type="inferred from homology"/>
<dbReference type="OrthoDB" id="20590at2"/>
<dbReference type="PANTHER" id="PTHR42879">
    <property type="entry name" value="3-OXOACYL-(ACYL-CARRIER-PROTEIN) REDUCTASE"/>
    <property type="match status" value="1"/>
</dbReference>
<dbReference type="InterPro" id="IPR050259">
    <property type="entry name" value="SDR"/>
</dbReference>
<dbReference type="AlphaFoldDB" id="A0A542UAL6"/>
<comment type="similarity">
    <text evidence="1">Belongs to the short-chain dehydrogenases/reductases (SDR) family.</text>
</comment>
<dbReference type="EMBL" id="VFNX01000001">
    <property type="protein sequence ID" value="TQK96116.1"/>
    <property type="molecule type" value="Genomic_DNA"/>
</dbReference>
<feature type="domain" description="Ketoreductase" evidence="3">
    <location>
        <begin position="14"/>
        <end position="181"/>
    </location>
</feature>
<gene>
    <name evidence="4" type="ORF">FB563_1048</name>
</gene>
<sequence length="248" mass="25572">MSSASEGRPLLSGRTVLITGASKGIGLGTAHRLAAQGHRVLGVARGAPDGDFPGVLHACDLADAEATRQLLDTVTHEERVDAVVNNVGIAVPEPLGEIRLDTLQAVYDLNVRAAVQVTQACVGGMRERGWGRIVNVTSRSVHGARRRSSYAAAKSALAGLTRTWALELAADGVTVNAVAPGPVETELFRASHPVGGAEEARVLRSVPAGRLGRPEEVAAAIAFLLSEDAGFITGQQLGVDGGGSIPGR</sequence>
<name>A0A542UAL6_9ACTN</name>
<evidence type="ECO:0000313" key="4">
    <source>
        <dbReference type="EMBL" id="TQK96116.1"/>
    </source>
</evidence>
<dbReference type="Proteomes" id="UP000318103">
    <property type="component" value="Unassembled WGS sequence"/>
</dbReference>
<organism evidence="4 5">
    <name type="scientific">Streptomyces puniciscabiei</name>
    <dbReference type="NCBI Taxonomy" id="164348"/>
    <lineage>
        <taxon>Bacteria</taxon>
        <taxon>Bacillati</taxon>
        <taxon>Actinomycetota</taxon>
        <taxon>Actinomycetes</taxon>
        <taxon>Kitasatosporales</taxon>
        <taxon>Streptomycetaceae</taxon>
        <taxon>Streptomyces</taxon>
    </lineage>
</organism>
<dbReference type="InterPro" id="IPR002347">
    <property type="entry name" value="SDR_fam"/>
</dbReference>
<dbReference type="Gene3D" id="3.40.50.720">
    <property type="entry name" value="NAD(P)-binding Rossmann-like Domain"/>
    <property type="match status" value="1"/>
</dbReference>
<dbReference type="PRINTS" id="PR00081">
    <property type="entry name" value="GDHRDH"/>
</dbReference>
<dbReference type="InterPro" id="IPR036291">
    <property type="entry name" value="NAD(P)-bd_dom_sf"/>
</dbReference>
<evidence type="ECO:0000256" key="2">
    <source>
        <dbReference type="ARBA" id="ARBA00023002"/>
    </source>
</evidence>
<dbReference type="SUPFAM" id="SSF51735">
    <property type="entry name" value="NAD(P)-binding Rossmann-fold domains"/>
    <property type="match status" value="1"/>
</dbReference>
<evidence type="ECO:0000259" key="3">
    <source>
        <dbReference type="SMART" id="SM00822"/>
    </source>
</evidence>
<dbReference type="GO" id="GO:0016491">
    <property type="term" value="F:oxidoreductase activity"/>
    <property type="evidence" value="ECO:0007669"/>
    <property type="project" value="UniProtKB-KW"/>
</dbReference>
<evidence type="ECO:0000313" key="5">
    <source>
        <dbReference type="Proteomes" id="UP000318103"/>
    </source>
</evidence>
<accession>A0A542UAL6</accession>
<comment type="caution">
    <text evidence="4">The sequence shown here is derived from an EMBL/GenBank/DDBJ whole genome shotgun (WGS) entry which is preliminary data.</text>
</comment>